<proteinExistence type="predicted"/>
<comment type="caution">
    <text evidence="1">The sequence shown here is derived from an EMBL/GenBank/DDBJ whole genome shotgun (WGS) entry which is preliminary data.</text>
</comment>
<evidence type="ECO:0000313" key="1">
    <source>
        <dbReference type="EMBL" id="MTD95409.1"/>
    </source>
</evidence>
<name>A0A6I3KLV6_9HYPH</name>
<reference evidence="1 2" key="1">
    <citation type="submission" date="2019-11" db="EMBL/GenBank/DDBJ databases">
        <title>Identification of a novel strain.</title>
        <authorList>
            <person name="Xu Q."/>
            <person name="Wang G."/>
        </authorList>
    </citation>
    <scope>NUCLEOTIDE SEQUENCE [LARGE SCALE GENOMIC DNA]</scope>
    <source>
        <strain evidence="2">xq</strain>
    </source>
</reference>
<sequence>MSVSLLLAAGSVAALTFVGMRDARAARAARRAILDDCAGALDRCELSHAADHFPRLAGLYRGRETRVDLLCDTMTIRRLPQLWMRATLLAANPGRPGFAILVRPSGMGSEFYSLTSTFDQRLAAPAGFPAEVLIRGDDGAEALLAELADTLRAILADPHVKEIAVTPRGVRILRQAGEGKRGDHLLLRQSVFENTSATRQDLTAVLEQLEAIRSVTDAYGRACAA</sequence>
<gene>
    <name evidence="1" type="ORF">GIW81_13805</name>
</gene>
<dbReference type="RefSeq" id="WP_154739958.1">
    <property type="nucleotide sequence ID" value="NZ_WMBQ01000002.1"/>
</dbReference>
<dbReference type="AlphaFoldDB" id="A0A6I3KLV6"/>
<keyword evidence="2" id="KW-1185">Reference proteome</keyword>
<dbReference type="EMBL" id="WMBQ01000002">
    <property type="protein sequence ID" value="MTD95409.1"/>
    <property type="molecule type" value="Genomic_DNA"/>
</dbReference>
<evidence type="ECO:0000313" key="2">
    <source>
        <dbReference type="Proteomes" id="UP000440694"/>
    </source>
</evidence>
<organism evidence="1 2">
    <name type="scientific">Hyphomicrobium album</name>
    <dbReference type="NCBI Taxonomy" id="2665159"/>
    <lineage>
        <taxon>Bacteria</taxon>
        <taxon>Pseudomonadati</taxon>
        <taxon>Pseudomonadota</taxon>
        <taxon>Alphaproteobacteria</taxon>
        <taxon>Hyphomicrobiales</taxon>
        <taxon>Hyphomicrobiaceae</taxon>
        <taxon>Hyphomicrobium</taxon>
    </lineage>
</organism>
<protein>
    <submittedName>
        <fullName evidence="1">Uncharacterized protein</fullName>
    </submittedName>
</protein>
<accession>A0A6I3KLV6</accession>
<dbReference type="Proteomes" id="UP000440694">
    <property type="component" value="Unassembled WGS sequence"/>
</dbReference>